<accession>A0ABM0JGR5</accession>
<dbReference type="InterPro" id="IPR000552">
    <property type="entry name" value="Ribosomal_eL44"/>
</dbReference>
<organism evidence="6 7">
    <name type="scientific">Aplysia californica</name>
    <name type="common">California sea hare</name>
    <dbReference type="NCBI Taxonomy" id="6500"/>
    <lineage>
        <taxon>Eukaryota</taxon>
        <taxon>Metazoa</taxon>
        <taxon>Spiralia</taxon>
        <taxon>Lophotrochozoa</taxon>
        <taxon>Mollusca</taxon>
        <taxon>Gastropoda</taxon>
        <taxon>Heterobranchia</taxon>
        <taxon>Euthyneura</taxon>
        <taxon>Tectipleura</taxon>
        <taxon>Aplysiida</taxon>
        <taxon>Aplysioidea</taxon>
        <taxon>Aplysiidae</taxon>
        <taxon>Aplysia</taxon>
    </lineage>
</organism>
<comment type="similarity">
    <text evidence="1 4">Belongs to the eukaryotic ribosomal protein eL42 family.</text>
</comment>
<dbReference type="RefSeq" id="XP_005093318.1">
    <property type="nucleotide sequence ID" value="XM_005093261.3"/>
</dbReference>
<keyword evidence="6" id="KW-1185">Reference proteome</keyword>
<protein>
    <submittedName>
        <fullName evidence="7">60S ribosomal protein L44</fullName>
    </submittedName>
</protein>
<dbReference type="Proteomes" id="UP000694888">
    <property type="component" value="Unplaced"/>
</dbReference>
<reference evidence="7" key="1">
    <citation type="submission" date="2025-08" db="UniProtKB">
        <authorList>
            <consortium name="RefSeq"/>
        </authorList>
    </citation>
    <scope>IDENTIFICATION</scope>
</reference>
<sequence length="104" mass="12266">MVNVPKNRRTHCKNCNKHTEHRVSQYKRGKARKVADGTRNYDRKQSGFKGQTRPKLRRKAKTTKKVVLKLECRECNVKKQLSIKRCKQLQLGGDRKRKGEMLVF</sequence>
<evidence type="ECO:0000256" key="1">
    <source>
        <dbReference type="ARBA" id="ARBA00009364"/>
    </source>
</evidence>
<dbReference type="InterPro" id="IPR053708">
    <property type="entry name" value="Ribosomal_LSU_eL42"/>
</dbReference>
<name>A0ABM0JGR5_APLCA</name>
<keyword evidence="2 4" id="KW-0689">Ribosomal protein</keyword>
<gene>
    <name evidence="7" type="primary">LOC101858167</name>
</gene>
<feature type="region of interest" description="Disordered" evidence="5">
    <location>
        <begin position="18"/>
        <end position="61"/>
    </location>
</feature>
<dbReference type="PROSITE" id="PS01172">
    <property type="entry name" value="RIBOSOMAL_L44E"/>
    <property type="match status" value="1"/>
</dbReference>
<evidence type="ECO:0000256" key="3">
    <source>
        <dbReference type="ARBA" id="ARBA00023274"/>
    </source>
</evidence>
<evidence type="ECO:0000313" key="7">
    <source>
        <dbReference type="RefSeq" id="XP_005093318.1"/>
    </source>
</evidence>
<dbReference type="SUPFAM" id="SSF57829">
    <property type="entry name" value="Zn-binding ribosomal proteins"/>
    <property type="match status" value="1"/>
</dbReference>
<dbReference type="InterPro" id="IPR011332">
    <property type="entry name" value="Ribosomal_zn-bd"/>
</dbReference>
<dbReference type="GeneID" id="101858167"/>
<dbReference type="GO" id="GO:0005840">
    <property type="term" value="C:ribosome"/>
    <property type="evidence" value="ECO:0007669"/>
    <property type="project" value="UniProtKB-KW"/>
</dbReference>
<evidence type="ECO:0000256" key="4">
    <source>
        <dbReference type="RuleBase" id="RU000666"/>
    </source>
</evidence>
<feature type="compositionally biased region" description="Basic residues" evidence="5">
    <location>
        <begin position="52"/>
        <end position="61"/>
    </location>
</feature>
<feature type="compositionally biased region" description="Basic and acidic residues" evidence="5">
    <location>
        <begin position="33"/>
        <end position="45"/>
    </location>
</feature>
<dbReference type="PANTHER" id="PTHR10369">
    <property type="entry name" value="60S RIBOSOMAL PROTEIN L36A/L44"/>
    <property type="match status" value="1"/>
</dbReference>
<proteinExistence type="inferred from homology"/>
<evidence type="ECO:0000256" key="5">
    <source>
        <dbReference type="SAM" id="MobiDB-lite"/>
    </source>
</evidence>
<keyword evidence="3 4" id="KW-0687">Ribonucleoprotein</keyword>
<dbReference type="HAMAP" id="MF_01476">
    <property type="entry name" value="Ribosomal_L44e"/>
    <property type="match status" value="1"/>
</dbReference>
<dbReference type="Gene3D" id="3.10.450.80">
    <property type="match status" value="1"/>
</dbReference>
<evidence type="ECO:0000313" key="6">
    <source>
        <dbReference type="Proteomes" id="UP000694888"/>
    </source>
</evidence>
<dbReference type="Pfam" id="PF00935">
    <property type="entry name" value="Ribosomal_L44"/>
    <property type="match status" value="1"/>
</dbReference>
<evidence type="ECO:0000256" key="2">
    <source>
        <dbReference type="ARBA" id="ARBA00022980"/>
    </source>
</evidence>